<dbReference type="OrthoDB" id="3294592at2"/>
<feature type="region of interest" description="Disordered" evidence="1">
    <location>
        <begin position="82"/>
        <end position="109"/>
    </location>
</feature>
<keyword evidence="3" id="KW-1185">Reference proteome</keyword>
<evidence type="ECO:0000313" key="2">
    <source>
        <dbReference type="EMBL" id="TQS46151.1"/>
    </source>
</evidence>
<proteinExistence type="predicted"/>
<dbReference type="Gene3D" id="1.25.40.10">
    <property type="entry name" value="Tetratricopeptide repeat domain"/>
    <property type="match status" value="1"/>
</dbReference>
<evidence type="ECO:0000256" key="1">
    <source>
        <dbReference type="SAM" id="MobiDB-lite"/>
    </source>
</evidence>
<feature type="compositionally biased region" description="Gly residues" evidence="1">
    <location>
        <begin position="82"/>
        <end position="104"/>
    </location>
</feature>
<dbReference type="AlphaFoldDB" id="A0A545AXZ7"/>
<dbReference type="EMBL" id="VIRS01000003">
    <property type="protein sequence ID" value="TQS46151.1"/>
    <property type="molecule type" value="Genomic_DNA"/>
</dbReference>
<dbReference type="RefSeq" id="WP_142703558.1">
    <property type="nucleotide sequence ID" value="NZ_VIRS01000003.1"/>
</dbReference>
<dbReference type="SUPFAM" id="SSF48452">
    <property type="entry name" value="TPR-like"/>
    <property type="match status" value="1"/>
</dbReference>
<evidence type="ECO:0000313" key="3">
    <source>
        <dbReference type="Proteomes" id="UP000317982"/>
    </source>
</evidence>
<reference evidence="2 3" key="1">
    <citation type="submission" date="2019-07" db="EMBL/GenBank/DDBJ databases">
        <title>Cryptosporangium phraense sp. nov., isolated from plant litter.</title>
        <authorList>
            <person name="Suriyachadkun C."/>
        </authorList>
    </citation>
    <scope>NUCLEOTIDE SEQUENCE [LARGE SCALE GENOMIC DNA]</scope>
    <source>
        <strain evidence="2 3">A-T 5661</strain>
    </source>
</reference>
<gene>
    <name evidence="2" type="ORF">FL583_06635</name>
</gene>
<dbReference type="InterPro" id="IPR011990">
    <property type="entry name" value="TPR-like_helical_dom_sf"/>
</dbReference>
<dbReference type="InParanoid" id="A0A545AXZ7"/>
<comment type="caution">
    <text evidence="2">The sequence shown here is derived from an EMBL/GenBank/DDBJ whole genome shotgun (WGS) entry which is preliminary data.</text>
</comment>
<accession>A0A545AXZ7</accession>
<protein>
    <submittedName>
        <fullName evidence="2">Tetratricopeptide repeat protein</fullName>
    </submittedName>
</protein>
<organism evidence="2 3">
    <name type="scientific">Cryptosporangium phraense</name>
    <dbReference type="NCBI Taxonomy" id="2593070"/>
    <lineage>
        <taxon>Bacteria</taxon>
        <taxon>Bacillati</taxon>
        <taxon>Actinomycetota</taxon>
        <taxon>Actinomycetes</taxon>
        <taxon>Cryptosporangiales</taxon>
        <taxon>Cryptosporangiaceae</taxon>
        <taxon>Cryptosporangium</taxon>
    </lineage>
</organism>
<dbReference type="Proteomes" id="UP000317982">
    <property type="component" value="Unassembled WGS sequence"/>
</dbReference>
<name>A0A545AXZ7_9ACTN</name>
<sequence length="269" mass="28067">MGFEDAVRGAFRRGDTDAVVGMAKAEVVRAREAGDAAGEVEALYALSRVALRGGELVRAEELAREALSVAVGAAGLVGREAGGGGGGGREAGGGGREAGGGGREAGGRGLEERPRHVLAAVARLSGNYELARERYLASIALNEELGRPEAVNSESYNLAFTELRLGNRDRARELFAEVRERVFREGYDSFVPYLGVAASALAAADGDDELAARMIGLTDAAYAEIGQVPDPDDAQELSAAREKAIMALGEAAFGREYEAGRALTPRDAL</sequence>